<gene>
    <name evidence="6" type="ORF">METZ01_LOCUS69861</name>
</gene>
<keyword evidence="2 5" id="KW-0812">Transmembrane</keyword>
<keyword evidence="3 5" id="KW-1133">Transmembrane helix</keyword>
<feature type="transmembrane region" description="Helical" evidence="5">
    <location>
        <begin position="71"/>
        <end position="91"/>
    </location>
</feature>
<dbReference type="PRINTS" id="PR01840">
    <property type="entry name" value="TATCFAMILY"/>
</dbReference>
<protein>
    <recommendedName>
        <fullName evidence="7">Sec-independent protein translocase protein TatC</fullName>
    </recommendedName>
</protein>
<dbReference type="EMBL" id="UINC01004810">
    <property type="protein sequence ID" value="SVA17007.1"/>
    <property type="molecule type" value="Genomic_DNA"/>
</dbReference>
<proteinExistence type="inferred from homology"/>
<dbReference type="PANTHER" id="PTHR30371">
    <property type="entry name" value="SEC-INDEPENDENT PROTEIN TRANSLOCASE PROTEIN TATC"/>
    <property type="match status" value="1"/>
</dbReference>
<dbReference type="GO" id="GO:0033281">
    <property type="term" value="C:TAT protein transport complex"/>
    <property type="evidence" value="ECO:0007669"/>
    <property type="project" value="TreeGrafter"/>
</dbReference>
<sequence>MNSTEKSMSFIDHLEELRWRIIKIIFSLLFGGIITFFFIDDTLHLLLQPLENIDSNNPVNLQVLSVQGMFVIKWTIALVGGIVFSVPVITYQMWKFVAPGLYANEKGFVFPLVLFSFFSFTTGILFSYKILIPYCLNFFASLSGDTVLNNFSINHYFSFITWMLLGSGLVFQLPVISFLLSTIGVLTPPFMRHYRRHSIVAIFILSSFITPPDPVSMLVMALPLIVLYEISIGISWFVNRGKGF</sequence>
<evidence type="ECO:0000313" key="6">
    <source>
        <dbReference type="EMBL" id="SVA17007.1"/>
    </source>
</evidence>
<reference evidence="6" key="1">
    <citation type="submission" date="2018-05" db="EMBL/GenBank/DDBJ databases">
        <authorList>
            <person name="Lanie J.A."/>
            <person name="Ng W.-L."/>
            <person name="Kazmierczak K.M."/>
            <person name="Andrzejewski T.M."/>
            <person name="Davidsen T.M."/>
            <person name="Wayne K.J."/>
            <person name="Tettelin H."/>
            <person name="Glass J.I."/>
            <person name="Rusch D."/>
            <person name="Podicherti R."/>
            <person name="Tsui H.-C.T."/>
            <person name="Winkler M.E."/>
        </authorList>
    </citation>
    <scope>NUCLEOTIDE SEQUENCE</scope>
</reference>
<organism evidence="6">
    <name type="scientific">marine metagenome</name>
    <dbReference type="NCBI Taxonomy" id="408172"/>
    <lineage>
        <taxon>unclassified sequences</taxon>
        <taxon>metagenomes</taxon>
        <taxon>ecological metagenomes</taxon>
    </lineage>
</organism>
<dbReference type="GO" id="GO:0009977">
    <property type="term" value="F:proton motive force dependent protein transmembrane transporter activity"/>
    <property type="evidence" value="ECO:0007669"/>
    <property type="project" value="TreeGrafter"/>
</dbReference>
<feature type="transmembrane region" description="Helical" evidence="5">
    <location>
        <begin position="159"/>
        <end position="187"/>
    </location>
</feature>
<dbReference type="GO" id="GO:0065002">
    <property type="term" value="P:intracellular protein transmembrane transport"/>
    <property type="evidence" value="ECO:0007669"/>
    <property type="project" value="TreeGrafter"/>
</dbReference>
<keyword evidence="4 5" id="KW-0472">Membrane</keyword>
<feature type="transmembrane region" description="Helical" evidence="5">
    <location>
        <begin position="112"/>
        <end position="139"/>
    </location>
</feature>
<dbReference type="PANTHER" id="PTHR30371:SF0">
    <property type="entry name" value="SEC-INDEPENDENT PROTEIN TRANSLOCASE PROTEIN TATC, CHLOROPLASTIC-RELATED"/>
    <property type="match status" value="1"/>
</dbReference>
<evidence type="ECO:0000256" key="1">
    <source>
        <dbReference type="ARBA" id="ARBA00004141"/>
    </source>
</evidence>
<feature type="transmembrane region" description="Helical" evidence="5">
    <location>
        <begin position="21"/>
        <end position="39"/>
    </location>
</feature>
<feature type="transmembrane region" description="Helical" evidence="5">
    <location>
        <begin position="217"/>
        <end position="238"/>
    </location>
</feature>
<comment type="subcellular location">
    <subcellularLocation>
        <location evidence="1">Membrane</location>
        <topology evidence="1">Multi-pass membrane protein</topology>
    </subcellularLocation>
</comment>
<accession>A0A381TQ99</accession>
<evidence type="ECO:0000256" key="3">
    <source>
        <dbReference type="ARBA" id="ARBA00022989"/>
    </source>
</evidence>
<dbReference type="NCBIfam" id="TIGR00945">
    <property type="entry name" value="tatC"/>
    <property type="match status" value="1"/>
</dbReference>
<evidence type="ECO:0000256" key="5">
    <source>
        <dbReference type="SAM" id="Phobius"/>
    </source>
</evidence>
<name>A0A381TQ99_9ZZZZ</name>
<evidence type="ECO:0008006" key="7">
    <source>
        <dbReference type="Google" id="ProtNLM"/>
    </source>
</evidence>
<dbReference type="Pfam" id="PF00902">
    <property type="entry name" value="TatC"/>
    <property type="match status" value="1"/>
</dbReference>
<dbReference type="HAMAP" id="MF_00902">
    <property type="entry name" value="TatC"/>
    <property type="match status" value="1"/>
</dbReference>
<feature type="transmembrane region" description="Helical" evidence="5">
    <location>
        <begin position="194"/>
        <end position="211"/>
    </location>
</feature>
<dbReference type="InterPro" id="IPR002033">
    <property type="entry name" value="TatC"/>
</dbReference>
<dbReference type="AlphaFoldDB" id="A0A381TQ99"/>
<evidence type="ECO:0000256" key="2">
    <source>
        <dbReference type="ARBA" id="ARBA00022692"/>
    </source>
</evidence>
<evidence type="ECO:0000256" key="4">
    <source>
        <dbReference type="ARBA" id="ARBA00023136"/>
    </source>
</evidence>
<dbReference type="GO" id="GO:0043953">
    <property type="term" value="P:protein transport by the Tat complex"/>
    <property type="evidence" value="ECO:0007669"/>
    <property type="project" value="TreeGrafter"/>
</dbReference>